<gene>
    <name evidence="2" type="ORF">RM531_07115</name>
</gene>
<dbReference type="InterPro" id="IPR031800">
    <property type="entry name" value="PilZ_atypical"/>
</dbReference>
<evidence type="ECO:0000313" key="3">
    <source>
        <dbReference type="Proteomes" id="UP001259982"/>
    </source>
</evidence>
<sequence>MSAAAEGPVCTMALPMQWVPRAGVTDTMQTDSCYRRNLRLLEVVASLEASQEDAGDDGNPVTHRLSHKLDLLMEMVSVLISDRSPPPPRVPLTLTRSGASWSTPSPPAVSELLDIIIRLHPDLAYDLRAPARIEECEDEADQFRVHARFEWTGDLLAAWERWIFRQHRRAVARERSAPPVD</sequence>
<evidence type="ECO:0000259" key="1">
    <source>
        <dbReference type="Pfam" id="PF16823"/>
    </source>
</evidence>
<protein>
    <submittedName>
        <fullName evidence="2">PilZ domain-containing protein</fullName>
    </submittedName>
</protein>
<organism evidence="2 3">
    <name type="scientific">Spectribacter acetivorans</name>
    <dbReference type="NCBI Taxonomy" id="3075603"/>
    <lineage>
        <taxon>Bacteria</taxon>
        <taxon>Pseudomonadati</taxon>
        <taxon>Pseudomonadota</taxon>
        <taxon>Gammaproteobacteria</taxon>
        <taxon>Salinisphaerales</taxon>
        <taxon>Salinisphaeraceae</taxon>
        <taxon>Spectribacter</taxon>
    </lineage>
</organism>
<accession>A0ABU3B838</accession>
<dbReference type="RefSeq" id="WP_311651088.1">
    <property type="nucleotide sequence ID" value="NZ_JAVRHY010000005.1"/>
</dbReference>
<feature type="domain" description="Cyclic di-GMP receptor atypical PilZ" evidence="1">
    <location>
        <begin position="40"/>
        <end position="175"/>
    </location>
</feature>
<dbReference type="Proteomes" id="UP001259982">
    <property type="component" value="Unassembled WGS sequence"/>
</dbReference>
<comment type="caution">
    <text evidence="2">The sequence shown here is derived from an EMBL/GenBank/DDBJ whole genome shotgun (WGS) entry which is preliminary data.</text>
</comment>
<name>A0ABU3B838_9GAMM</name>
<proteinExistence type="predicted"/>
<dbReference type="EMBL" id="JAVRHY010000005">
    <property type="protein sequence ID" value="MDT0618240.1"/>
    <property type="molecule type" value="Genomic_DNA"/>
</dbReference>
<evidence type="ECO:0000313" key="2">
    <source>
        <dbReference type="EMBL" id="MDT0618240.1"/>
    </source>
</evidence>
<reference evidence="2 3" key="1">
    <citation type="submission" date="2023-09" db="EMBL/GenBank/DDBJ databases">
        <authorList>
            <person name="Rey-Velasco X."/>
        </authorList>
    </citation>
    <scope>NUCLEOTIDE SEQUENCE [LARGE SCALE GENOMIC DNA]</scope>
    <source>
        <strain evidence="2 3">P385</strain>
    </source>
</reference>
<keyword evidence="3" id="KW-1185">Reference proteome</keyword>
<dbReference type="Pfam" id="PF16823">
    <property type="entry name" value="tPilZ"/>
    <property type="match status" value="1"/>
</dbReference>